<reference evidence="2" key="1">
    <citation type="submission" date="2021-02" db="EMBL/GenBank/DDBJ databases">
        <authorList>
            <person name="Nowell W R."/>
        </authorList>
    </citation>
    <scope>NUCLEOTIDE SEQUENCE</scope>
</reference>
<name>A0A814DCN3_9BILA</name>
<sequence length="545" mass="62517">MNLRFFDSASNIVPWCRNNNLSTRLPKINSNILLICPQKKSIEQIKCVREPIISVQKQRQTREKILSNIKCKSKFIVKCYAEYNINGLRQGFGLLKDIRYEKLEPGKPSLLIHSATLAKNGTDTSISTNYALKELAIIELRKRFAIVHTEKYIYIIGGYIFDHQIPERKQASRDYKYDLQMNKLIPIQALPNAIGFGLCIDEKYIYAGTDNIEIYNRIFLNIFPVGGNDIYNRPLCDCYCLKIKNSNETWIKLPSLPAPTTGPGIGAYHGVLHCIGGYDVLGNRSIVHGEYLILRYPQDKQWQYAPELNIIRVRPLVFIDPNDTIHGPNIYVAGGFNINPYTHKPYIVPDLQLFNRVTQCWQQLTTIPNLELSHELSFDDYKLHVSETIESSDQMPIMKNLYSFDLQKLSWINTTNDTDDNRKINVRTSKQKSPSTSPFILSPDGNKIKENKTKQNSQINRSDSLPKTKTSTLKLPNSKIQQSNSKSGIDKPREMNQNLITQKKIPMNNIKRKDISKFHSSNPLSLKKSVTTMEQATERLKMKKS</sequence>
<organism evidence="2 3">
    <name type="scientific">Rotaria sordida</name>
    <dbReference type="NCBI Taxonomy" id="392033"/>
    <lineage>
        <taxon>Eukaryota</taxon>
        <taxon>Metazoa</taxon>
        <taxon>Spiralia</taxon>
        <taxon>Gnathifera</taxon>
        <taxon>Rotifera</taxon>
        <taxon>Eurotatoria</taxon>
        <taxon>Bdelloidea</taxon>
        <taxon>Philodinida</taxon>
        <taxon>Philodinidae</taxon>
        <taxon>Rotaria</taxon>
    </lineage>
</organism>
<evidence type="ECO:0000256" key="1">
    <source>
        <dbReference type="SAM" id="MobiDB-lite"/>
    </source>
</evidence>
<dbReference type="SUPFAM" id="SSF117281">
    <property type="entry name" value="Kelch motif"/>
    <property type="match status" value="1"/>
</dbReference>
<comment type="caution">
    <text evidence="2">The sequence shown here is derived from an EMBL/GenBank/DDBJ whole genome shotgun (WGS) entry which is preliminary data.</text>
</comment>
<dbReference type="InterPro" id="IPR015915">
    <property type="entry name" value="Kelch-typ_b-propeller"/>
</dbReference>
<evidence type="ECO:0000313" key="3">
    <source>
        <dbReference type="Proteomes" id="UP000663864"/>
    </source>
</evidence>
<dbReference type="Gene3D" id="2.120.10.80">
    <property type="entry name" value="Kelch-type beta propeller"/>
    <property type="match status" value="1"/>
</dbReference>
<feature type="region of interest" description="Disordered" evidence="1">
    <location>
        <begin position="417"/>
        <end position="494"/>
    </location>
</feature>
<protein>
    <recommendedName>
        <fullName evidence="4">Kelch motif family protein</fullName>
    </recommendedName>
</protein>
<evidence type="ECO:0008006" key="4">
    <source>
        <dbReference type="Google" id="ProtNLM"/>
    </source>
</evidence>
<evidence type="ECO:0000313" key="2">
    <source>
        <dbReference type="EMBL" id="CAF0952420.1"/>
    </source>
</evidence>
<dbReference type="AlphaFoldDB" id="A0A814DCN3"/>
<gene>
    <name evidence="2" type="ORF">ZHD862_LOCUS10085</name>
</gene>
<dbReference type="EMBL" id="CAJNOT010000355">
    <property type="protein sequence ID" value="CAF0952420.1"/>
    <property type="molecule type" value="Genomic_DNA"/>
</dbReference>
<feature type="compositionally biased region" description="Polar residues" evidence="1">
    <location>
        <begin position="426"/>
        <end position="439"/>
    </location>
</feature>
<accession>A0A814DCN3</accession>
<feature type="compositionally biased region" description="Polar residues" evidence="1">
    <location>
        <begin position="454"/>
        <end position="487"/>
    </location>
</feature>
<proteinExistence type="predicted"/>
<dbReference type="Proteomes" id="UP000663864">
    <property type="component" value="Unassembled WGS sequence"/>
</dbReference>